<dbReference type="PANTHER" id="PTHR11439:SF470">
    <property type="entry name" value="CYSTEINE-RICH RLK (RECEPTOR-LIKE PROTEIN KINASE) 8"/>
    <property type="match status" value="1"/>
</dbReference>
<evidence type="ECO:0000313" key="2">
    <source>
        <dbReference type="EMBL" id="CAN66252.1"/>
    </source>
</evidence>
<feature type="domain" description="Reverse transcriptase Ty1/copia-type" evidence="1">
    <location>
        <begin position="55"/>
        <end position="121"/>
    </location>
</feature>
<reference evidence="2" key="1">
    <citation type="journal article" date="2007" name="PLoS ONE">
        <title>The first genome sequence of an elite grapevine cultivar (Pinot noir Vitis vinifera L.): coping with a highly heterozygous genome.</title>
        <authorList>
            <person name="Velasco R."/>
            <person name="Zharkikh A."/>
            <person name="Troggio M."/>
            <person name="Cartwright D.A."/>
            <person name="Cestaro A."/>
            <person name="Pruss D."/>
            <person name="Pindo M."/>
            <person name="FitzGerald L.M."/>
            <person name="Vezzulli S."/>
            <person name="Reid J."/>
            <person name="Malacarne G."/>
            <person name="Iliev D."/>
            <person name="Coppola G."/>
            <person name="Wardell B."/>
            <person name="Micheletti D."/>
            <person name="Macalma T."/>
            <person name="Facci M."/>
            <person name="Mitchell J.T."/>
            <person name="Perazzolli M."/>
            <person name="Eldredge G."/>
            <person name="Gatto P."/>
            <person name="Oyzerski R."/>
            <person name="Moretto M."/>
            <person name="Gutin N."/>
            <person name="Stefanini M."/>
            <person name="Chen Y."/>
            <person name="Segala C."/>
            <person name="Davenport C."/>
            <person name="Dematte L."/>
            <person name="Mraz A."/>
            <person name="Battilana J."/>
            <person name="Stormo K."/>
            <person name="Costa F."/>
            <person name="Tao Q."/>
            <person name="Si-Ammour A."/>
            <person name="Harkins T."/>
            <person name="Lackey A."/>
            <person name="Perbost C."/>
            <person name="Taillon B."/>
            <person name="Stella A."/>
            <person name="Solovyev V."/>
            <person name="Fawcett J.A."/>
            <person name="Sterck L."/>
            <person name="Vandepoele K."/>
            <person name="Grando S.M."/>
            <person name="Toppo S."/>
            <person name="Moser C."/>
            <person name="Lanchbury J."/>
            <person name="Bogden R."/>
            <person name="Skolnick M."/>
            <person name="Sgaramella V."/>
            <person name="Bhatnagar S.K."/>
            <person name="Fontana P."/>
            <person name="Gutin A."/>
            <person name="Van de Peer Y."/>
            <person name="Salamini F."/>
            <person name="Viola R."/>
        </authorList>
    </citation>
    <scope>NUCLEOTIDE SEQUENCE</scope>
</reference>
<gene>
    <name evidence="2" type="ORF">VITISV_026727</name>
</gene>
<dbReference type="Pfam" id="PF07727">
    <property type="entry name" value="RVT_2"/>
    <property type="match status" value="1"/>
</dbReference>
<proteinExistence type="predicted"/>
<accession>A5C1D8</accession>
<name>A5C1D8_VITVI</name>
<sequence length="213" mass="24680">MEKRPKTPILNVYSRKKRSIITSLASIVNLETNLGIIDFYQKERPPWIANGSLERYKARLIAKEYTQTYGVEYHETFAPVEKMNTIKILLSLATIKDCSIHQFDMKNVFLHGDLEEEVYKERGQKNKKYTQDLFQGTGMAGCKPIDTLMEAHHLLGEKQKKEELTGSRYLSENDKRSTTKYCTFLERNLVTWRSKKQPKVAHSSAEADLRVMA</sequence>
<evidence type="ECO:0000259" key="1">
    <source>
        <dbReference type="Pfam" id="PF07727"/>
    </source>
</evidence>
<dbReference type="EMBL" id="AM478654">
    <property type="protein sequence ID" value="CAN66252.1"/>
    <property type="molecule type" value="Genomic_DNA"/>
</dbReference>
<dbReference type="InterPro" id="IPR013103">
    <property type="entry name" value="RVT_2"/>
</dbReference>
<protein>
    <recommendedName>
        <fullName evidence="1">Reverse transcriptase Ty1/copia-type domain-containing protein</fullName>
    </recommendedName>
</protein>
<organism evidence="2">
    <name type="scientific">Vitis vinifera</name>
    <name type="common">Grape</name>
    <dbReference type="NCBI Taxonomy" id="29760"/>
    <lineage>
        <taxon>Eukaryota</taxon>
        <taxon>Viridiplantae</taxon>
        <taxon>Streptophyta</taxon>
        <taxon>Embryophyta</taxon>
        <taxon>Tracheophyta</taxon>
        <taxon>Spermatophyta</taxon>
        <taxon>Magnoliopsida</taxon>
        <taxon>eudicotyledons</taxon>
        <taxon>Gunneridae</taxon>
        <taxon>Pentapetalae</taxon>
        <taxon>rosids</taxon>
        <taxon>Vitales</taxon>
        <taxon>Vitaceae</taxon>
        <taxon>Viteae</taxon>
        <taxon>Vitis</taxon>
    </lineage>
</organism>
<dbReference type="PANTHER" id="PTHR11439">
    <property type="entry name" value="GAG-POL-RELATED RETROTRANSPOSON"/>
    <property type="match status" value="1"/>
</dbReference>
<dbReference type="AlphaFoldDB" id="A5C1D8"/>